<dbReference type="EMBL" id="CAFBLZ010000119">
    <property type="protein sequence ID" value="CAB4889013.1"/>
    <property type="molecule type" value="Genomic_DNA"/>
</dbReference>
<gene>
    <name evidence="1" type="ORF">UFOPK3482_01115</name>
</gene>
<organism evidence="1">
    <name type="scientific">freshwater metagenome</name>
    <dbReference type="NCBI Taxonomy" id="449393"/>
    <lineage>
        <taxon>unclassified sequences</taxon>
        <taxon>metagenomes</taxon>
        <taxon>ecological metagenomes</taxon>
    </lineage>
</organism>
<protein>
    <submittedName>
        <fullName evidence="1">Unannotated protein</fullName>
    </submittedName>
</protein>
<evidence type="ECO:0000313" key="1">
    <source>
        <dbReference type="EMBL" id="CAB4889013.1"/>
    </source>
</evidence>
<dbReference type="AlphaFoldDB" id="A0A6J7FBV0"/>
<reference evidence="1" key="1">
    <citation type="submission" date="2020-05" db="EMBL/GenBank/DDBJ databases">
        <authorList>
            <person name="Chiriac C."/>
            <person name="Salcher M."/>
            <person name="Ghai R."/>
            <person name="Kavagutti S V."/>
        </authorList>
    </citation>
    <scope>NUCLEOTIDE SEQUENCE</scope>
</reference>
<proteinExistence type="predicted"/>
<sequence>MKTESTGVIGKPSEVIVITSEATVTLYFLEANPLFEVTSASVLSSRSNMYRPFGRNAPALPSAPICGLEA</sequence>
<accession>A0A6J7FBV0</accession>
<name>A0A6J7FBV0_9ZZZZ</name>